<feature type="transmembrane region" description="Helical" evidence="5">
    <location>
        <begin position="131"/>
        <end position="150"/>
    </location>
</feature>
<accession>A0ABT2PVH1</accession>
<feature type="transmembrane region" description="Helical" evidence="5">
    <location>
        <begin position="270"/>
        <end position="288"/>
    </location>
</feature>
<evidence type="ECO:0000313" key="7">
    <source>
        <dbReference type="EMBL" id="MCU0104954.1"/>
    </source>
</evidence>
<feature type="domain" description="Major facilitator superfamily (MFS) profile" evidence="6">
    <location>
        <begin position="6"/>
        <end position="383"/>
    </location>
</feature>
<comment type="subcellular location">
    <subcellularLocation>
        <location evidence="1">Cell membrane</location>
        <topology evidence="1">Multi-pass membrane protein</topology>
    </subcellularLocation>
</comment>
<dbReference type="InterPro" id="IPR036259">
    <property type="entry name" value="MFS_trans_sf"/>
</dbReference>
<dbReference type="Gene3D" id="1.20.1250.20">
    <property type="entry name" value="MFS general substrate transporter like domains"/>
    <property type="match status" value="2"/>
</dbReference>
<dbReference type="Proteomes" id="UP001209076">
    <property type="component" value="Unassembled WGS sequence"/>
</dbReference>
<evidence type="ECO:0000256" key="3">
    <source>
        <dbReference type="ARBA" id="ARBA00022989"/>
    </source>
</evidence>
<feature type="transmembrane region" description="Helical" evidence="5">
    <location>
        <begin position="73"/>
        <end position="95"/>
    </location>
</feature>
<feature type="transmembrane region" description="Helical" evidence="5">
    <location>
        <begin position="101"/>
        <end position="124"/>
    </location>
</feature>
<dbReference type="InterPro" id="IPR020846">
    <property type="entry name" value="MFS_dom"/>
</dbReference>
<feature type="transmembrane region" description="Helical" evidence="5">
    <location>
        <begin position="360"/>
        <end position="379"/>
    </location>
</feature>
<feature type="transmembrane region" description="Helical" evidence="5">
    <location>
        <begin position="45"/>
        <end position="61"/>
    </location>
</feature>
<feature type="transmembrane region" description="Helical" evidence="5">
    <location>
        <begin position="335"/>
        <end position="354"/>
    </location>
</feature>
<keyword evidence="4 5" id="KW-0472">Membrane</keyword>
<name>A0ABT2PVH1_9MOLU</name>
<dbReference type="PANTHER" id="PTHR11360">
    <property type="entry name" value="MONOCARBOXYLATE TRANSPORTER"/>
    <property type="match status" value="1"/>
</dbReference>
<dbReference type="PROSITE" id="PS50850">
    <property type="entry name" value="MFS"/>
    <property type="match status" value="1"/>
</dbReference>
<feature type="transmembrane region" description="Helical" evidence="5">
    <location>
        <begin position="294"/>
        <end position="314"/>
    </location>
</feature>
<dbReference type="EMBL" id="JAOEGN010000007">
    <property type="protein sequence ID" value="MCU0104954.1"/>
    <property type="molecule type" value="Genomic_DNA"/>
</dbReference>
<evidence type="ECO:0000259" key="6">
    <source>
        <dbReference type="PROSITE" id="PS50850"/>
    </source>
</evidence>
<keyword evidence="8" id="KW-1185">Reference proteome</keyword>
<feature type="transmembrane region" description="Helical" evidence="5">
    <location>
        <begin position="162"/>
        <end position="183"/>
    </location>
</feature>
<keyword evidence="3 5" id="KW-1133">Transmembrane helix</keyword>
<dbReference type="RefSeq" id="WP_262096214.1">
    <property type="nucleotide sequence ID" value="NZ_JAOEGN010000007.1"/>
</dbReference>
<reference evidence="8" key="1">
    <citation type="submission" date="2023-07" db="EMBL/GenBank/DDBJ databases">
        <title>Novel Mycoplasma species identified in domestic and wild animals.</title>
        <authorList>
            <person name="Volokhov D.V."/>
            <person name="Furtak V.A."/>
            <person name="Zagorodnyaya T.A."/>
        </authorList>
    </citation>
    <scope>NUCLEOTIDE SEQUENCE [LARGE SCALE GENOMIC DNA]</scope>
    <source>
        <strain evidence="8">92-19</strain>
    </source>
</reference>
<feature type="transmembrane region" description="Helical" evidence="5">
    <location>
        <begin position="207"/>
        <end position="229"/>
    </location>
</feature>
<dbReference type="PANTHER" id="PTHR11360:SF304">
    <property type="entry name" value="MFS DOMAIN-CONTAINING PROTEIN"/>
    <property type="match status" value="1"/>
</dbReference>
<feature type="transmembrane region" description="Helical" evidence="5">
    <location>
        <begin position="7"/>
        <end position="25"/>
    </location>
</feature>
<evidence type="ECO:0000256" key="2">
    <source>
        <dbReference type="ARBA" id="ARBA00022692"/>
    </source>
</evidence>
<proteinExistence type="predicted"/>
<dbReference type="Pfam" id="PF07690">
    <property type="entry name" value="MFS_1"/>
    <property type="match status" value="1"/>
</dbReference>
<protein>
    <submittedName>
        <fullName evidence="7">MFS transporter</fullName>
    </submittedName>
</protein>
<feature type="transmembrane region" description="Helical" evidence="5">
    <location>
        <begin position="241"/>
        <end position="263"/>
    </location>
</feature>
<keyword evidence="2 5" id="KW-0812">Transmembrane</keyword>
<dbReference type="InterPro" id="IPR011701">
    <property type="entry name" value="MFS"/>
</dbReference>
<organism evidence="7 8">
    <name type="scientific">Paracholeplasma vituli</name>
    <dbReference type="NCBI Taxonomy" id="69473"/>
    <lineage>
        <taxon>Bacteria</taxon>
        <taxon>Bacillati</taxon>
        <taxon>Mycoplasmatota</taxon>
        <taxon>Mollicutes</taxon>
        <taxon>Acholeplasmatales</taxon>
        <taxon>Acholeplasmataceae</taxon>
        <taxon>Paracholeplasma</taxon>
    </lineage>
</organism>
<evidence type="ECO:0000313" key="8">
    <source>
        <dbReference type="Proteomes" id="UP001209076"/>
    </source>
</evidence>
<comment type="caution">
    <text evidence="7">The sequence shown here is derived from an EMBL/GenBank/DDBJ whole genome shotgun (WGS) entry which is preliminary data.</text>
</comment>
<dbReference type="InterPro" id="IPR050327">
    <property type="entry name" value="Proton-linked_MCT"/>
</dbReference>
<evidence type="ECO:0000256" key="4">
    <source>
        <dbReference type="ARBA" id="ARBA00023136"/>
    </source>
</evidence>
<gene>
    <name evidence="7" type="ORF">N7603_04715</name>
</gene>
<evidence type="ECO:0000256" key="1">
    <source>
        <dbReference type="ARBA" id="ARBA00004651"/>
    </source>
</evidence>
<sequence length="387" mass="43316">MKPKHILWVLSCITMMLLMGTVYAYSVLRYHIESIYQTSTLESGLPYMTALFFYALSMMVTGRYLKPKRLRKIVFYGTLLIILGYFLSGITTHIYALTLTYGVLIGTGVGMVYGVPIYMVQILFPKKSGQMTGLILLGFGMSPLITAPLSRILIETWSLRETFFVLGFIFLMIQLPLSYLFIVKEKKTFNAQKEEDSTKIKLKPFKIIYALFVIATTIGLMMIGLTYTIGVDFYDLNPNQVTLMISLFAILNGIARPLFGWVMDQTSTRVSGLISVGLMILASLVGILNQGTSAILFGITFGLFWFNLGAWLAIIPATVKAYYGVRQYAKTYGKLFTAYGVGAILGTLISGFILDFFDHTLYLYSSLLVLMVVSIVLLMKLPNKSLN</sequence>
<evidence type="ECO:0000256" key="5">
    <source>
        <dbReference type="SAM" id="Phobius"/>
    </source>
</evidence>
<dbReference type="SUPFAM" id="SSF103473">
    <property type="entry name" value="MFS general substrate transporter"/>
    <property type="match status" value="1"/>
</dbReference>